<feature type="region of interest" description="Disordered" evidence="1">
    <location>
        <begin position="267"/>
        <end position="293"/>
    </location>
</feature>
<organism evidence="2 3">
    <name type="scientific">candidate division TA06 bacterium</name>
    <dbReference type="NCBI Taxonomy" id="2250710"/>
    <lineage>
        <taxon>Bacteria</taxon>
        <taxon>Bacteria division TA06</taxon>
    </lineage>
</organism>
<accession>A0A933IB90</accession>
<name>A0A933IB90_UNCT6</name>
<dbReference type="Proteomes" id="UP000736328">
    <property type="component" value="Unassembled WGS sequence"/>
</dbReference>
<evidence type="ECO:0000313" key="3">
    <source>
        <dbReference type="Proteomes" id="UP000736328"/>
    </source>
</evidence>
<sequence>MFRKALSRLLHFKIFRRPETNLGKGGVGAYQPPVDRLLALGEPGKKDWLDYQTMGLSEAHIPELARLAADRELNFEADQDGPEVWAPMHAWRALGQLRAVSAVGPLLELLDEADDNDDEWAMEEIPIVLGMIGPEALEPISRYLDHRHNLFGHVAAISAVEEIAKRHLESRGRCIKLLNRKLERYKKQDPALNAFIVMYLCDLKAVEAMPLIERAYHDDCVDETIQGDLEDVKVRMELIPPIPEREREREEARIEIENAMFPQRLAVAGERRAKKKTRSKANAARKARRKNRR</sequence>
<proteinExistence type="predicted"/>
<evidence type="ECO:0000313" key="2">
    <source>
        <dbReference type="EMBL" id="MBI4727245.1"/>
    </source>
</evidence>
<dbReference type="InterPro" id="IPR010602">
    <property type="entry name" value="DUF1186"/>
</dbReference>
<protein>
    <submittedName>
        <fullName evidence="2">DUF1186 domain-containing protein</fullName>
    </submittedName>
</protein>
<dbReference type="Gene3D" id="1.25.10.10">
    <property type="entry name" value="Leucine-rich Repeat Variant"/>
    <property type="match status" value="1"/>
</dbReference>
<dbReference type="Pfam" id="PF06685">
    <property type="entry name" value="DUF1186"/>
    <property type="match status" value="1"/>
</dbReference>
<evidence type="ECO:0000256" key="1">
    <source>
        <dbReference type="SAM" id="MobiDB-lite"/>
    </source>
</evidence>
<dbReference type="AlphaFoldDB" id="A0A933IB90"/>
<gene>
    <name evidence="2" type="ORF">HY768_08520</name>
</gene>
<dbReference type="InterPro" id="IPR011989">
    <property type="entry name" value="ARM-like"/>
</dbReference>
<comment type="caution">
    <text evidence="2">The sequence shown here is derived from an EMBL/GenBank/DDBJ whole genome shotgun (WGS) entry which is preliminary data.</text>
</comment>
<reference evidence="2" key="1">
    <citation type="submission" date="2020-07" db="EMBL/GenBank/DDBJ databases">
        <title>Huge and variable diversity of episymbiotic CPR bacteria and DPANN archaea in groundwater ecosystems.</title>
        <authorList>
            <person name="He C.Y."/>
            <person name="Keren R."/>
            <person name="Whittaker M."/>
            <person name="Farag I.F."/>
            <person name="Doudna J."/>
            <person name="Cate J.H.D."/>
            <person name="Banfield J.F."/>
        </authorList>
    </citation>
    <scope>NUCLEOTIDE SEQUENCE</scope>
    <source>
        <strain evidence="2">NC_groundwater_1520_Pr4_B-0.1um_53_5</strain>
    </source>
</reference>
<dbReference type="EMBL" id="JACQXR010000112">
    <property type="protein sequence ID" value="MBI4727245.1"/>
    <property type="molecule type" value="Genomic_DNA"/>
</dbReference>
<feature type="compositionally biased region" description="Basic residues" evidence="1">
    <location>
        <begin position="272"/>
        <end position="293"/>
    </location>
</feature>